<dbReference type="EMBL" id="LWLG01000008">
    <property type="protein sequence ID" value="OAQ20620.1"/>
    <property type="molecule type" value="Genomic_DNA"/>
</dbReference>
<protein>
    <submittedName>
        <fullName evidence="1">Uncharacterized protein</fullName>
    </submittedName>
</protein>
<proteinExistence type="predicted"/>
<dbReference type="STRING" id="999894.TDIS_1235"/>
<name>A0A179D3G6_9BACT</name>
<dbReference type="AlphaFoldDB" id="A0A179D3G6"/>
<evidence type="ECO:0000313" key="2">
    <source>
        <dbReference type="Proteomes" id="UP000078390"/>
    </source>
</evidence>
<gene>
    <name evidence="1" type="ORF">TDIS_1235</name>
</gene>
<dbReference type="Proteomes" id="UP000078390">
    <property type="component" value="Unassembled WGS sequence"/>
</dbReference>
<sequence>MFSKCASELEDVSQGLPYLRKETQFVLELGSYISEGKSSEDFRVSPEIRDALATIFQGGER</sequence>
<comment type="caution">
    <text evidence="1">The sequence shown here is derived from an EMBL/GenBank/DDBJ whole genome shotgun (WGS) entry which is preliminary data.</text>
</comment>
<organism evidence="1 2">
    <name type="scientific">Thermosulfurimonas dismutans</name>
    <dbReference type="NCBI Taxonomy" id="999894"/>
    <lineage>
        <taxon>Bacteria</taxon>
        <taxon>Pseudomonadati</taxon>
        <taxon>Thermodesulfobacteriota</taxon>
        <taxon>Thermodesulfobacteria</taxon>
        <taxon>Thermodesulfobacteriales</taxon>
        <taxon>Thermodesulfobacteriaceae</taxon>
        <taxon>Thermosulfurimonas</taxon>
    </lineage>
</organism>
<keyword evidence="2" id="KW-1185">Reference proteome</keyword>
<accession>A0A179D3G6</accession>
<evidence type="ECO:0000313" key="1">
    <source>
        <dbReference type="EMBL" id="OAQ20620.1"/>
    </source>
</evidence>
<reference evidence="1 2" key="1">
    <citation type="submission" date="2016-04" db="EMBL/GenBank/DDBJ databases">
        <title>Genome analysis of Thermosulfurimonas dismutans, the first thermophilic sulfur-disproportionating bacterium of the phylum Thermodesulfobacteria.</title>
        <authorList>
            <person name="Mardanov A.V."/>
            <person name="Beletsky A.V."/>
            <person name="Kadnikov V.V."/>
            <person name="Slobodkin A.I."/>
            <person name="Ravin N.V."/>
        </authorList>
    </citation>
    <scope>NUCLEOTIDE SEQUENCE [LARGE SCALE GENOMIC DNA]</scope>
    <source>
        <strain evidence="1 2">S95</strain>
    </source>
</reference>